<dbReference type="GO" id="GO:0051537">
    <property type="term" value="F:2 iron, 2 sulfur cluster binding"/>
    <property type="evidence" value="ECO:0007669"/>
    <property type="project" value="UniProtKB-KW"/>
</dbReference>
<dbReference type="Pfam" id="PF00111">
    <property type="entry name" value="Fer2"/>
    <property type="match status" value="1"/>
</dbReference>
<keyword evidence="6" id="KW-0560">Oxidoreductase</keyword>
<dbReference type="InterPro" id="IPR039261">
    <property type="entry name" value="FNR_nucleotide-bd"/>
</dbReference>
<feature type="domain" description="FAD-binding FR-type" evidence="10">
    <location>
        <begin position="2"/>
        <end position="105"/>
    </location>
</feature>
<dbReference type="OrthoDB" id="9796486at2"/>
<dbReference type="PANTHER" id="PTHR47354:SF6">
    <property type="entry name" value="NADH OXIDOREDUCTASE HCR"/>
    <property type="match status" value="1"/>
</dbReference>
<dbReference type="RefSeq" id="WP_123930568.1">
    <property type="nucleotide sequence ID" value="NZ_JBPSDP010000008.1"/>
</dbReference>
<evidence type="ECO:0000256" key="1">
    <source>
        <dbReference type="ARBA" id="ARBA00001974"/>
    </source>
</evidence>
<dbReference type="EMBL" id="RKMH01000009">
    <property type="protein sequence ID" value="RPA59429.1"/>
    <property type="molecule type" value="Genomic_DNA"/>
</dbReference>
<dbReference type="Pfam" id="PF00175">
    <property type="entry name" value="NAD_binding_1"/>
    <property type="match status" value="1"/>
</dbReference>
<dbReference type="SUPFAM" id="SSF54292">
    <property type="entry name" value="2Fe-2S ferredoxin-like"/>
    <property type="match status" value="1"/>
</dbReference>
<dbReference type="Gene3D" id="3.10.20.30">
    <property type="match status" value="1"/>
</dbReference>
<protein>
    <submittedName>
        <fullName evidence="11">Hybrid-cluster NAD(P)-dependent oxidoreductase</fullName>
    </submittedName>
</protein>
<dbReference type="GO" id="GO:0016491">
    <property type="term" value="F:oxidoreductase activity"/>
    <property type="evidence" value="ECO:0007669"/>
    <property type="project" value="UniProtKB-KW"/>
</dbReference>
<dbReference type="Gene3D" id="2.40.30.10">
    <property type="entry name" value="Translation factors"/>
    <property type="match status" value="1"/>
</dbReference>
<evidence type="ECO:0000256" key="4">
    <source>
        <dbReference type="ARBA" id="ARBA00022723"/>
    </source>
</evidence>
<dbReference type="InterPro" id="IPR017927">
    <property type="entry name" value="FAD-bd_FR_type"/>
</dbReference>
<dbReference type="InterPro" id="IPR050415">
    <property type="entry name" value="MRET"/>
</dbReference>
<dbReference type="PROSITE" id="PS00197">
    <property type="entry name" value="2FE2S_FER_1"/>
    <property type="match status" value="1"/>
</dbReference>
<comment type="caution">
    <text evidence="11">The sequence shown here is derived from an EMBL/GenBank/DDBJ whole genome shotgun (WGS) entry which is preliminary data.</text>
</comment>
<dbReference type="CDD" id="cd06215">
    <property type="entry name" value="FNR_iron_sulfur_binding_1"/>
    <property type="match status" value="1"/>
</dbReference>
<dbReference type="PRINTS" id="PR00406">
    <property type="entry name" value="CYTB5RDTASE"/>
</dbReference>
<dbReference type="InterPro" id="IPR001433">
    <property type="entry name" value="OxRdtase_FAD/NAD-bd"/>
</dbReference>
<proteinExistence type="predicted"/>
<keyword evidence="12" id="KW-1185">Reference proteome</keyword>
<keyword evidence="7" id="KW-0408">Iron</keyword>
<keyword evidence="5" id="KW-0274">FAD</keyword>
<keyword evidence="2" id="KW-0285">Flavoprotein</keyword>
<sequence length="345" mass="36944">MSDEHLLVCVDRSPATHDMTTFTFRAVEPHTFVFNPGQFLTIGVTIDGRTVQRCYSISSPPTRPDTLSISVKRKTGGHVSNWLHDNMTPGMTMTASGPLGRFSYMGKGAERYLFISAGSGITPIISMIRAATDGTTSGPYRSGEQTDIVFIHSARTLEDIPFRAELEQLSVAHPGLDVAFALTRAQRDDSSATAPRRLDAATLLRMCPDLADREVFLCGPGQFRSSVRSALIASGASLTHIHEESFGFVLPTPTEDDGPGITVDFTRRARRVNVTAGSSILAAAAAAGLTLPSTCGVGLCGSCKVTKISGDVVMNHQGGIRNREIEQGKILLCCSEPISPVVIDF</sequence>
<dbReference type="PANTHER" id="PTHR47354">
    <property type="entry name" value="NADH OXIDOREDUCTASE HCR"/>
    <property type="match status" value="1"/>
</dbReference>
<evidence type="ECO:0000256" key="3">
    <source>
        <dbReference type="ARBA" id="ARBA00022714"/>
    </source>
</evidence>
<dbReference type="GO" id="GO:0046872">
    <property type="term" value="F:metal ion binding"/>
    <property type="evidence" value="ECO:0007669"/>
    <property type="project" value="UniProtKB-KW"/>
</dbReference>
<name>A0A3N4G9J5_9ACTN</name>
<evidence type="ECO:0000256" key="7">
    <source>
        <dbReference type="ARBA" id="ARBA00023004"/>
    </source>
</evidence>
<dbReference type="InterPro" id="IPR006058">
    <property type="entry name" value="2Fe2S_fd_BS"/>
</dbReference>
<evidence type="ECO:0000256" key="2">
    <source>
        <dbReference type="ARBA" id="ARBA00022630"/>
    </source>
</evidence>
<evidence type="ECO:0000313" key="12">
    <source>
        <dbReference type="Proteomes" id="UP000267536"/>
    </source>
</evidence>
<dbReference type="Pfam" id="PF00970">
    <property type="entry name" value="FAD_binding_6"/>
    <property type="match status" value="1"/>
</dbReference>
<keyword evidence="3" id="KW-0001">2Fe-2S</keyword>
<evidence type="ECO:0000313" key="11">
    <source>
        <dbReference type="EMBL" id="RPA59429.1"/>
    </source>
</evidence>
<keyword evidence="4" id="KW-0479">Metal-binding</keyword>
<reference evidence="11 12" key="1">
    <citation type="submission" date="2018-11" db="EMBL/GenBank/DDBJ databases">
        <title>Draft genome sequence of Gordonia sp. RS15-1S isolated from rice stems.</title>
        <authorList>
            <person name="Muangham S."/>
        </authorList>
    </citation>
    <scope>NUCLEOTIDE SEQUENCE [LARGE SCALE GENOMIC DNA]</scope>
    <source>
        <strain evidence="11 12">RS15-1S</strain>
    </source>
</reference>
<keyword evidence="8" id="KW-0411">Iron-sulfur</keyword>
<dbReference type="InterPro" id="IPR036010">
    <property type="entry name" value="2Fe-2S_ferredoxin-like_sf"/>
</dbReference>
<dbReference type="InterPro" id="IPR001041">
    <property type="entry name" value="2Fe-2S_ferredoxin-type"/>
</dbReference>
<organism evidence="11 12">
    <name type="scientific">Gordonia oryzae</name>
    <dbReference type="NCBI Taxonomy" id="2487349"/>
    <lineage>
        <taxon>Bacteria</taxon>
        <taxon>Bacillati</taxon>
        <taxon>Actinomycetota</taxon>
        <taxon>Actinomycetes</taxon>
        <taxon>Mycobacteriales</taxon>
        <taxon>Gordoniaceae</taxon>
        <taxon>Gordonia</taxon>
    </lineage>
</organism>
<feature type="domain" description="2Fe-2S ferredoxin-type" evidence="9">
    <location>
        <begin position="259"/>
        <end position="345"/>
    </location>
</feature>
<comment type="cofactor">
    <cofactor evidence="1">
        <name>FAD</name>
        <dbReference type="ChEBI" id="CHEBI:57692"/>
    </cofactor>
</comment>
<dbReference type="SUPFAM" id="SSF52343">
    <property type="entry name" value="Ferredoxin reductase-like, C-terminal NADP-linked domain"/>
    <property type="match status" value="1"/>
</dbReference>
<evidence type="ECO:0000256" key="8">
    <source>
        <dbReference type="ARBA" id="ARBA00023014"/>
    </source>
</evidence>
<dbReference type="PROSITE" id="PS51085">
    <property type="entry name" value="2FE2S_FER_2"/>
    <property type="match status" value="1"/>
</dbReference>
<accession>A0A3N4G9J5</accession>
<dbReference type="InterPro" id="IPR008333">
    <property type="entry name" value="Cbr1-like_FAD-bd_dom"/>
</dbReference>
<evidence type="ECO:0000256" key="5">
    <source>
        <dbReference type="ARBA" id="ARBA00022827"/>
    </source>
</evidence>
<dbReference type="InterPro" id="IPR012675">
    <property type="entry name" value="Beta-grasp_dom_sf"/>
</dbReference>
<gene>
    <name evidence="11" type="ORF">EF294_13105</name>
</gene>
<dbReference type="Proteomes" id="UP000267536">
    <property type="component" value="Unassembled WGS sequence"/>
</dbReference>
<dbReference type="Gene3D" id="3.40.50.80">
    <property type="entry name" value="Nucleotide-binding domain of ferredoxin-NADP reductase (FNR) module"/>
    <property type="match status" value="1"/>
</dbReference>
<evidence type="ECO:0000256" key="6">
    <source>
        <dbReference type="ARBA" id="ARBA00023002"/>
    </source>
</evidence>
<dbReference type="SUPFAM" id="SSF63380">
    <property type="entry name" value="Riboflavin synthase domain-like"/>
    <property type="match status" value="1"/>
</dbReference>
<dbReference type="CDD" id="cd00207">
    <property type="entry name" value="fer2"/>
    <property type="match status" value="1"/>
</dbReference>
<evidence type="ECO:0000259" key="10">
    <source>
        <dbReference type="PROSITE" id="PS51384"/>
    </source>
</evidence>
<dbReference type="PROSITE" id="PS51384">
    <property type="entry name" value="FAD_FR"/>
    <property type="match status" value="1"/>
</dbReference>
<dbReference type="AlphaFoldDB" id="A0A3N4G9J5"/>
<dbReference type="InterPro" id="IPR017938">
    <property type="entry name" value="Riboflavin_synthase-like_b-brl"/>
</dbReference>
<evidence type="ECO:0000259" key="9">
    <source>
        <dbReference type="PROSITE" id="PS51085"/>
    </source>
</evidence>